<dbReference type="EMBL" id="JAMRXG010000020">
    <property type="protein sequence ID" value="MCM6778227.1"/>
    <property type="molecule type" value="Genomic_DNA"/>
</dbReference>
<evidence type="ECO:0000256" key="1">
    <source>
        <dbReference type="SAM" id="Phobius"/>
    </source>
</evidence>
<dbReference type="GO" id="GO:0000270">
    <property type="term" value="P:peptidoglycan metabolic process"/>
    <property type="evidence" value="ECO:0007669"/>
    <property type="project" value="TreeGrafter"/>
</dbReference>
<evidence type="ECO:0000259" key="2">
    <source>
        <dbReference type="Pfam" id="PF02698"/>
    </source>
</evidence>
<evidence type="ECO:0000313" key="3">
    <source>
        <dbReference type="EMBL" id="MCM6778227.1"/>
    </source>
</evidence>
<feature type="transmembrane region" description="Helical" evidence="1">
    <location>
        <begin position="30"/>
        <end position="50"/>
    </location>
</feature>
<keyword evidence="1" id="KW-0472">Membrane</keyword>
<name>A0A9X2ECA7_9NOCA</name>
<dbReference type="Proteomes" id="UP001139157">
    <property type="component" value="Unassembled WGS sequence"/>
</dbReference>
<dbReference type="PANTHER" id="PTHR30336:SF4">
    <property type="entry name" value="ENVELOPE BIOGENESIS FACTOR ELYC"/>
    <property type="match status" value="1"/>
</dbReference>
<dbReference type="InterPro" id="IPR051599">
    <property type="entry name" value="Cell_Envelope_Assoc"/>
</dbReference>
<gene>
    <name evidence="3" type="ORF">NDR86_32545</name>
</gene>
<proteinExistence type="predicted"/>
<dbReference type="InterPro" id="IPR014729">
    <property type="entry name" value="Rossmann-like_a/b/a_fold"/>
</dbReference>
<feature type="transmembrane region" description="Helical" evidence="1">
    <location>
        <begin position="95"/>
        <end position="116"/>
    </location>
</feature>
<keyword evidence="1" id="KW-0812">Transmembrane</keyword>
<reference evidence="3" key="1">
    <citation type="submission" date="2022-06" db="EMBL/GenBank/DDBJ databases">
        <title>Novel species in genus nocardia.</title>
        <authorList>
            <person name="Li F."/>
        </authorList>
    </citation>
    <scope>NUCLEOTIDE SEQUENCE</scope>
    <source>
        <strain evidence="3">CDC141</strain>
    </source>
</reference>
<protein>
    <submittedName>
        <fullName evidence="3">YdcF family protein</fullName>
    </submittedName>
</protein>
<dbReference type="GO" id="GO:0043164">
    <property type="term" value="P:Gram-negative-bacterium-type cell wall biogenesis"/>
    <property type="evidence" value="ECO:0007669"/>
    <property type="project" value="TreeGrafter"/>
</dbReference>
<accession>A0A9X2ECA7</accession>
<dbReference type="RefSeq" id="WP_251917701.1">
    <property type="nucleotide sequence ID" value="NZ_JAMRXG010000020.1"/>
</dbReference>
<dbReference type="InterPro" id="IPR003848">
    <property type="entry name" value="DUF218"/>
</dbReference>
<feature type="transmembrane region" description="Helical" evidence="1">
    <location>
        <begin position="62"/>
        <end position="83"/>
    </location>
</feature>
<dbReference type="CDD" id="cd06259">
    <property type="entry name" value="YdcF-like"/>
    <property type="match status" value="1"/>
</dbReference>
<organism evidence="3 4">
    <name type="scientific">Nocardia pulmonis</name>
    <dbReference type="NCBI Taxonomy" id="2951408"/>
    <lineage>
        <taxon>Bacteria</taxon>
        <taxon>Bacillati</taxon>
        <taxon>Actinomycetota</taxon>
        <taxon>Actinomycetes</taxon>
        <taxon>Mycobacteriales</taxon>
        <taxon>Nocardiaceae</taxon>
        <taxon>Nocardia</taxon>
    </lineage>
</organism>
<feature type="transmembrane region" description="Helical" evidence="1">
    <location>
        <begin position="323"/>
        <end position="342"/>
    </location>
</feature>
<dbReference type="AlphaFoldDB" id="A0A9X2ECA7"/>
<dbReference type="PANTHER" id="PTHR30336">
    <property type="entry name" value="INNER MEMBRANE PROTEIN, PROBABLE PERMEASE"/>
    <property type="match status" value="1"/>
</dbReference>
<keyword evidence="1" id="KW-1133">Transmembrane helix</keyword>
<feature type="transmembrane region" description="Helical" evidence="1">
    <location>
        <begin position="122"/>
        <end position="145"/>
    </location>
</feature>
<dbReference type="Pfam" id="PF02698">
    <property type="entry name" value="DUF218"/>
    <property type="match status" value="1"/>
</dbReference>
<dbReference type="Gene3D" id="3.40.50.620">
    <property type="entry name" value="HUPs"/>
    <property type="match status" value="1"/>
</dbReference>
<feature type="domain" description="DUF218" evidence="2">
    <location>
        <begin position="162"/>
        <end position="310"/>
    </location>
</feature>
<sequence length="344" mass="35718">MGTMALLYTGTVLAIVGAIRMALEPRRLSTGFVLLAAVAALVIGLGGAAAELAPVPLSRVGMGLAVGLVPVVVGIALIVNGITVIRREGAAPITLMPLVVGFGLLLLVAVAVAVSGDRRVPAWIAPPALAVGALGLYLVAHLAAFGGQALLYSNLPDRPDCDAVVILGCGLNRVRVTPLLAARLDRGIRAYRAAVATGAEPLVVTCGGRGPDEETAEADAMGRYLAAHGIPRGVIVRERRSRTTAENLRNALRELESRGLLADRIRITVVTSNFHVLRTAALTRRLGVDAQVLGARTAGYFLPAAFLREFVAVLATHYRRTHVAVAAVTVAALVTIAADAALTR</sequence>
<feature type="transmembrane region" description="Helical" evidence="1">
    <location>
        <begin position="6"/>
        <end position="23"/>
    </location>
</feature>
<comment type="caution">
    <text evidence="3">The sequence shown here is derived from an EMBL/GenBank/DDBJ whole genome shotgun (WGS) entry which is preliminary data.</text>
</comment>
<evidence type="ECO:0000313" key="4">
    <source>
        <dbReference type="Proteomes" id="UP001139157"/>
    </source>
</evidence>
<dbReference type="GO" id="GO:0005886">
    <property type="term" value="C:plasma membrane"/>
    <property type="evidence" value="ECO:0007669"/>
    <property type="project" value="TreeGrafter"/>
</dbReference>
<keyword evidence="4" id="KW-1185">Reference proteome</keyword>